<dbReference type="GO" id="GO:0009279">
    <property type="term" value="C:cell outer membrane"/>
    <property type="evidence" value="ECO:0007669"/>
    <property type="project" value="UniProtKB-SubCell"/>
</dbReference>
<keyword evidence="2" id="KW-0813">Transport</keyword>
<evidence type="ECO:0000256" key="3">
    <source>
        <dbReference type="ARBA" id="ARBA00022452"/>
    </source>
</evidence>
<dbReference type="GO" id="GO:0046930">
    <property type="term" value="C:pore complex"/>
    <property type="evidence" value="ECO:0007669"/>
    <property type="project" value="UniProtKB-KW"/>
</dbReference>
<accession>A0A1W1C0R4</accession>
<dbReference type="SUPFAM" id="SSF56925">
    <property type="entry name" value="OMPA-like"/>
    <property type="match status" value="1"/>
</dbReference>
<dbReference type="GO" id="GO:0007155">
    <property type="term" value="P:cell adhesion"/>
    <property type="evidence" value="ECO:0007669"/>
    <property type="project" value="InterPro"/>
</dbReference>
<dbReference type="InterPro" id="IPR050330">
    <property type="entry name" value="Bact_OuterMem_StrucFunc"/>
</dbReference>
<organism evidence="11">
    <name type="scientific">hydrothermal vent metagenome</name>
    <dbReference type="NCBI Taxonomy" id="652676"/>
    <lineage>
        <taxon>unclassified sequences</taxon>
        <taxon>metagenomes</taxon>
        <taxon>ecological metagenomes</taxon>
    </lineage>
</organism>
<dbReference type="Pfam" id="PF13505">
    <property type="entry name" value="OMP_b-brl"/>
    <property type="match status" value="1"/>
</dbReference>
<dbReference type="PRINTS" id="PR01021">
    <property type="entry name" value="OMPADOMAIN"/>
</dbReference>
<dbReference type="PANTHER" id="PTHR30329">
    <property type="entry name" value="STATOR ELEMENT OF FLAGELLAR MOTOR COMPLEX"/>
    <property type="match status" value="1"/>
</dbReference>
<dbReference type="SUPFAM" id="SSF103088">
    <property type="entry name" value="OmpA-like"/>
    <property type="match status" value="1"/>
</dbReference>
<name>A0A1W1C0R4_9ZZZZ</name>
<keyword evidence="6" id="KW-0406">Ion transport</keyword>
<dbReference type="Gene3D" id="3.30.1330.60">
    <property type="entry name" value="OmpA-like domain"/>
    <property type="match status" value="1"/>
</dbReference>
<sequence length="411" mass="43797">MKRLLLLPALLFGTASFAADSNYEISPMLGYNLAEGNIGIKGDDHFLGGLELQRNYKNSKISPEISVLYSPSADYEDGGDTSITRFLFNGVYSFSKNAKMTPFVKAGLGIENVGNEIQKYNETGLVVDAGAGIKVPFTKALALKAEALYLAKVSDAHNKSADNNLIAMVGLTYSFGAEAKKAPKEVVEEKVVAQPELTPVVVVALVEKDSDGDGVYDKLDKCPNTPANSTVSVDGCPISMDDDHDGVSNAKDKCPNTALGTKVDTNGCDIDADKDGVLNVNDICPDTPIGEAVNSDGCPAKVNLQINFGNNSAAILSSSYAELDKYADFLKKYTNYSAKIIGYTDSRGSASYNKKLSLKRARAVMQALVQRGVNPSHLSAIGMGEANPVADNATAEGRAQNRRIEAKLTRN</sequence>
<keyword evidence="5" id="KW-0732">Signal</keyword>
<evidence type="ECO:0000256" key="8">
    <source>
        <dbReference type="ARBA" id="ARBA00023136"/>
    </source>
</evidence>
<keyword evidence="7" id="KW-0626">Porin</keyword>
<dbReference type="InterPro" id="IPR006664">
    <property type="entry name" value="OMP_bac"/>
</dbReference>
<gene>
    <name evidence="11" type="ORF">MNB_SM-6-6</name>
</gene>
<evidence type="ECO:0000256" key="5">
    <source>
        <dbReference type="ARBA" id="ARBA00022729"/>
    </source>
</evidence>
<feature type="domain" description="OmpA-like" evidence="10">
    <location>
        <begin position="295"/>
        <end position="411"/>
    </location>
</feature>
<dbReference type="SUPFAM" id="SSF103647">
    <property type="entry name" value="TSP type-3 repeat"/>
    <property type="match status" value="1"/>
</dbReference>
<evidence type="ECO:0000313" key="11">
    <source>
        <dbReference type="EMBL" id="SFV59301.1"/>
    </source>
</evidence>
<dbReference type="Gene3D" id="4.10.1080.10">
    <property type="entry name" value="TSP type-3 repeat"/>
    <property type="match status" value="1"/>
</dbReference>
<dbReference type="InterPro" id="IPR003367">
    <property type="entry name" value="Thrombospondin_3-like_rpt"/>
</dbReference>
<dbReference type="AlphaFoldDB" id="A0A1W1C0R4"/>
<dbReference type="GO" id="GO:0015288">
    <property type="term" value="F:porin activity"/>
    <property type="evidence" value="ECO:0007669"/>
    <property type="project" value="UniProtKB-KW"/>
</dbReference>
<evidence type="ECO:0000256" key="4">
    <source>
        <dbReference type="ARBA" id="ARBA00022692"/>
    </source>
</evidence>
<evidence type="ECO:0000256" key="2">
    <source>
        <dbReference type="ARBA" id="ARBA00022448"/>
    </source>
</evidence>
<evidence type="ECO:0000256" key="6">
    <source>
        <dbReference type="ARBA" id="ARBA00023065"/>
    </source>
</evidence>
<evidence type="ECO:0000256" key="7">
    <source>
        <dbReference type="ARBA" id="ARBA00023114"/>
    </source>
</evidence>
<dbReference type="Gene3D" id="2.40.160.20">
    <property type="match status" value="1"/>
</dbReference>
<dbReference type="InterPro" id="IPR006665">
    <property type="entry name" value="OmpA-like"/>
</dbReference>
<keyword evidence="8" id="KW-0472">Membrane</keyword>
<proteinExistence type="predicted"/>
<dbReference type="InterPro" id="IPR027385">
    <property type="entry name" value="Beta-barrel_OMP"/>
</dbReference>
<dbReference type="Pfam" id="PF02412">
    <property type="entry name" value="TSP_3"/>
    <property type="match status" value="3"/>
</dbReference>
<dbReference type="PANTHER" id="PTHR30329:SF21">
    <property type="entry name" value="LIPOPROTEIN YIAD-RELATED"/>
    <property type="match status" value="1"/>
</dbReference>
<evidence type="ECO:0000256" key="9">
    <source>
        <dbReference type="ARBA" id="ARBA00023237"/>
    </source>
</evidence>
<keyword evidence="4" id="KW-0812">Transmembrane</keyword>
<dbReference type="CDD" id="cd07185">
    <property type="entry name" value="OmpA_C-like"/>
    <property type="match status" value="1"/>
</dbReference>
<dbReference type="InterPro" id="IPR028974">
    <property type="entry name" value="TSP_type-3_rpt"/>
</dbReference>
<dbReference type="GO" id="GO:0005509">
    <property type="term" value="F:calcium ion binding"/>
    <property type="evidence" value="ECO:0007669"/>
    <property type="project" value="InterPro"/>
</dbReference>
<keyword evidence="3" id="KW-1134">Transmembrane beta strand</keyword>
<reference evidence="11" key="1">
    <citation type="submission" date="2016-10" db="EMBL/GenBank/DDBJ databases">
        <authorList>
            <person name="de Groot N.N."/>
        </authorList>
    </citation>
    <scope>NUCLEOTIDE SEQUENCE</scope>
</reference>
<keyword evidence="9" id="KW-0998">Cell outer membrane</keyword>
<evidence type="ECO:0000259" key="10">
    <source>
        <dbReference type="PROSITE" id="PS51123"/>
    </source>
</evidence>
<dbReference type="Pfam" id="PF00691">
    <property type="entry name" value="OmpA"/>
    <property type="match status" value="1"/>
</dbReference>
<dbReference type="GO" id="GO:0006811">
    <property type="term" value="P:monoatomic ion transport"/>
    <property type="evidence" value="ECO:0007669"/>
    <property type="project" value="UniProtKB-KW"/>
</dbReference>
<dbReference type="InterPro" id="IPR036737">
    <property type="entry name" value="OmpA-like_sf"/>
</dbReference>
<comment type="subcellular location">
    <subcellularLocation>
        <location evidence="1">Cell outer membrane</location>
        <topology evidence="1">Multi-pass membrane protein</topology>
    </subcellularLocation>
</comment>
<dbReference type="PROSITE" id="PS51123">
    <property type="entry name" value="OMPA_2"/>
    <property type="match status" value="1"/>
</dbReference>
<evidence type="ECO:0000256" key="1">
    <source>
        <dbReference type="ARBA" id="ARBA00004571"/>
    </source>
</evidence>
<protein>
    <submittedName>
        <fullName evidence="11">Outer membrane protein A</fullName>
    </submittedName>
</protein>
<dbReference type="EMBL" id="FPHK01000039">
    <property type="protein sequence ID" value="SFV59301.1"/>
    <property type="molecule type" value="Genomic_DNA"/>
</dbReference>
<dbReference type="InterPro" id="IPR011250">
    <property type="entry name" value="OMP/PagP_B-barrel"/>
</dbReference>